<feature type="region of interest" description="Disordered" evidence="1">
    <location>
        <begin position="163"/>
        <end position="199"/>
    </location>
</feature>
<name>A0ABY4YJN9_9MICO</name>
<dbReference type="EMBL" id="CP099490">
    <property type="protein sequence ID" value="USQ76834.1"/>
    <property type="molecule type" value="Genomic_DNA"/>
</dbReference>
<reference evidence="2" key="1">
    <citation type="submission" date="2022-06" db="EMBL/GenBank/DDBJ databases">
        <title>Ornithinimicrobium JY.X270.</title>
        <authorList>
            <person name="Huang Y."/>
        </authorList>
    </citation>
    <scope>NUCLEOTIDE SEQUENCE</scope>
    <source>
        <strain evidence="2">JY.X270</strain>
    </source>
</reference>
<evidence type="ECO:0008006" key="4">
    <source>
        <dbReference type="Google" id="ProtNLM"/>
    </source>
</evidence>
<dbReference type="Proteomes" id="UP001056535">
    <property type="component" value="Chromosome"/>
</dbReference>
<gene>
    <name evidence="2" type="ORF">NF557_02580</name>
</gene>
<protein>
    <recommendedName>
        <fullName evidence="4">DNA-directed RNA polymerase subunit beta</fullName>
    </recommendedName>
</protein>
<accession>A0ABY4YJN9</accession>
<evidence type="ECO:0000256" key="1">
    <source>
        <dbReference type="SAM" id="MobiDB-lite"/>
    </source>
</evidence>
<evidence type="ECO:0000313" key="2">
    <source>
        <dbReference type="EMBL" id="USQ76834.1"/>
    </source>
</evidence>
<sequence length="226" mass="24340">MRFHKPIPVPPESIESVAGPDQLELAEMAHRSAAALVDRGRSNEDPEVRAKLIDLPQTVGLTTLAEVWSARPARTLPGALWRLYVLREWVQRSPELVADAFSAGAAHADVYRVISGVVEPPRPEDLHELTHQILHGVFEGDLDVALERAAAFCHVTATGLAVQHGEGPPSGPGADNPPEVPAGGEQEEADPAGAERSEALRRAARLQDTAADLQACARLWLRGELH</sequence>
<dbReference type="RefSeq" id="WP_252621537.1">
    <property type="nucleotide sequence ID" value="NZ_CP099490.1"/>
</dbReference>
<organism evidence="2 3">
    <name type="scientific">Ornithinimicrobium cryptoxanthini</name>
    <dbReference type="NCBI Taxonomy" id="2934161"/>
    <lineage>
        <taxon>Bacteria</taxon>
        <taxon>Bacillati</taxon>
        <taxon>Actinomycetota</taxon>
        <taxon>Actinomycetes</taxon>
        <taxon>Micrococcales</taxon>
        <taxon>Ornithinimicrobiaceae</taxon>
        <taxon>Ornithinimicrobium</taxon>
    </lineage>
</organism>
<keyword evidence="3" id="KW-1185">Reference proteome</keyword>
<proteinExistence type="predicted"/>
<evidence type="ECO:0000313" key="3">
    <source>
        <dbReference type="Proteomes" id="UP001056535"/>
    </source>
</evidence>